<dbReference type="Proteomes" id="UP000319801">
    <property type="component" value="Unassembled WGS sequence"/>
</dbReference>
<protein>
    <submittedName>
        <fullName evidence="2">Uncharacterized protein</fullName>
    </submittedName>
</protein>
<name>A0A556V464_BAGYA</name>
<dbReference type="EMBL" id="VCAZ01000115">
    <property type="protein sequence ID" value="TSU11348.1"/>
    <property type="molecule type" value="Genomic_DNA"/>
</dbReference>
<feature type="chain" id="PRO_5021738914" evidence="1">
    <location>
        <begin position="17"/>
        <end position="64"/>
    </location>
</feature>
<comment type="caution">
    <text evidence="2">The sequence shown here is derived from an EMBL/GenBank/DDBJ whole genome shotgun (WGS) entry which is preliminary data.</text>
</comment>
<sequence length="64" mass="6748">MKTAVWLLCLIGLSMAVQGWPLFPLLKQLTPDQIQQLLQALLKALGPAPAPPAAVPPVPAPTGR</sequence>
<evidence type="ECO:0000313" key="3">
    <source>
        <dbReference type="Proteomes" id="UP000319801"/>
    </source>
</evidence>
<reference evidence="2 3" key="1">
    <citation type="journal article" date="2019" name="Genome Biol. Evol.">
        <title>Whole-Genome Sequencing of the Giant Devil Catfish, Bagarius yarrelli.</title>
        <authorList>
            <person name="Jiang W."/>
            <person name="Lv Y."/>
            <person name="Cheng L."/>
            <person name="Yang K."/>
            <person name="Chao B."/>
            <person name="Wang X."/>
            <person name="Li Y."/>
            <person name="Pan X."/>
            <person name="You X."/>
            <person name="Zhang Y."/>
            <person name="Yang J."/>
            <person name="Li J."/>
            <person name="Zhang X."/>
            <person name="Liu S."/>
            <person name="Sun C."/>
            <person name="Yang J."/>
            <person name="Shi Q."/>
        </authorList>
    </citation>
    <scope>NUCLEOTIDE SEQUENCE [LARGE SCALE GENOMIC DNA]</scope>
    <source>
        <strain evidence="2">JWS20170419001</strain>
        <tissue evidence="2">Muscle</tissue>
    </source>
</reference>
<evidence type="ECO:0000313" key="2">
    <source>
        <dbReference type="EMBL" id="TSU11348.1"/>
    </source>
</evidence>
<organism evidence="2 3">
    <name type="scientific">Bagarius yarrelli</name>
    <name type="common">Goonch</name>
    <name type="synonym">Bagrus yarrelli</name>
    <dbReference type="NCBI Taxonomy" id="175774"/>
    <lineage>
        <taxon>Eukaryota</taxon>
        <taxon>Metazoa</taxon>
        <taxon>Chordata</taxon>
        <taxon>Craniata</taxon>
        <taxon>Vertebrata</taxon>
        <taxon>Euteleostomi</taxon>
        <taxon>Actinopterygii</taxon>
        <taxon>Neopterygii</taxon>
        <taxon>Teleostei</taxon>
        <taxon>Ostariophysi</taxon>
        <taxon>Siluriformes</taxon>
        <taxon>Sisoridae</taxon>
        <taxon>Sisorinae</taxon>
        <taxon>Bagarius</taxon>
    </lineage>
</organism>
<keyword evidence="3" id="KW-1185">Reference proteome</keyword>
<proteinExistence type="predicted"/>
<gene>
    <name evidence="2" type="ORF">Baya_12804</name>
</gene>
<keyword evidence="1" id="KW-0732">Signal</keyword>
<feature type="signal peptide" evidence="1">
    <location>
        <begin position="1"/>
        <end position="16"/>
    </location>
</feature>
<accession>A0A556V464</accession>
<dbReference type="AlphaFoldDB" id="A0A556V464"/>
<evidence type="ECO:0000256" key="1">
    <source>
        <dbReference type="SAM" id="SignalP"/>
    </source>
</evidence>